<reference evidence="1" key="1">
    <citation type="journal article" date="2014" name="Front. Microbiol.">
        <title>High frequency of phylogenetically diverse reductive dehalogenase-homologous genes in deep subseafloor sedimentary metagenomes.</title>
        <authorList>
            <person name="Kawai M."/>
            <person name="Futagami T."/>
            <person name="Toyoda A."/>
            <person name="Takaki Y."/>
            <person name="Nishi S."/>
            <person name="Hori S."/>
            <person name="Arai W."/>
            <person name="Tsubouchi T."/>
            <person name="Morono Y."/>
            <person name="Uchiyama I."/>
            <person name="Ito T."/>
            <person name="Fujiyama A."/>
            <person name="Inagaki F."/>
            <person name="Takami H."/>
        </authorList>
    </citation>
    <scope>NUCLEOTIDE SEQUENCE</scope>
    <source>
        <strain evidence="1">Expedition CK06-06</strain>
    </source>
</reference>
<protein>
    <submittedName>
        <fullName evidence="1">Uncharacterized protein</fullName>
    </submittedName>
</protein>
<proteinExistence type="predicted"/>
<name>X1BQA4_9ZZZZ</name>
<accession>X1BQA4</accession>
<gene>
    <name evidence="1" type="ORF">S01H4_43226</name>
</gene>
<organism evidence="1">
    <name type="scientific">marine sediment metagenome</name>
    <dbReference type="NCBI Taxonomy" id="412755"/>
    <lineage>
        <taxon>unclassified sequences</taxon>
        <taxon>metagenomes</taxon>
        <taxon>ecological metagenomes</taxon>
    </lineage>
</organism>
<dbReference type="AlphaFoldDB" id="X1BQA4"/>
<feature type="non-terminal residue" evidence="1">
    <location>
        <position position="41"/>
    </location>
</feature>
<comment type="caution">
    <text evidence="1">The sequence shown here is derived from an EMBL/GenBank/DDBJ whole genome shotgun (WGS) entry which is preliminary data.</text>
</comment>
<evidence type="ECO:0000313" key="1">
    <source>
        <dbReference type="EMBL" id="GAG97210.1"/>
    </source>
</evidence>
<sequence length="41" mass="4717">MRIEDINPEKIKDEESACANLTPNSNPLYFLKIDSDDAYRS</sequence>
<dbReference type="EMBL" id="BART01023827">
    <property type="protein sequence ID" value="GAG97210.1"/>
    <property type="molecule type" value="Genomic_DNA"/>
</dbReference>